<dbReference type="SUPFAM" id="SSF52540">
    <property type="entry name" value="P-loop containing nucleoside triphosphate hydrolases"/>
    <property type="match status" value="1"/>
</dbReference>
<evidence type="ECO:0000259" key="4">
    <source>
        <dbReference type="PROSITE" id="PS50837"/>
    </source>
</evidence>
<dbReference type="InterPro" id="IPR056884">
    <property type="entry name" value="NPHP3-like_N"/>
</dbReference>
<dbReference type="PROSITE" id="PS50837">
    <property type="entry name" value="NACHT"/>
    <property type="match status" value="1"/>
</dbReference>
<organism evidence="5 6">
    <name type="scientific">Rhizoctonia solani</name>
    <dbReference type="NCBI Taxonomy" id="456999"/>
    <lineage>
        <taxon>Eukaryota</taxon>
        <taxon>Fungi</taxon>
        <taxon>Dikarya</taxon>
        <taxon>Basidiomycota</taxon>
        <taxon>Agaricomycotina</taxon>
        <taxon>Agaricomycetes</taxon>
        <taxon>Cantharellales</taxon>
        <taxon>Ceratobasidiaceae</taxon>
        <taxon>Rhizoctonia</taxon>
    </lineage>
</organism>
<feature type="repeat" description="WD" evidence="2">
    <location>
        <begin position="802"/>
        <end position="843"/>
    </location>
</feature>
<dbReference type="InterPro" id="IPR036322">
    <property type="entry name" value="WD40_repeat_dom_sf"/>
</dbReference>
<dbReference type="PANTHER" id="PTHR10039:SF17">
    <property type="entry name" value="FUNGAL STAND N-TERMINAL GOODBYE DOMAIN-CONTAINING PROTEIN-RELATED"/>
    <property type="match status" value="1"/>
</dbReference>
<feature type="compositionally biased region" description="Polar residues" evidence="3">
    <location>
        <begin position="47"/>
        <end position="75"/>
    </location>
</feature>
<keyword evidence="2" id="KW-0853">WD repeat</keyword>
<dbReference type="Pfam" id="PF00400">
    <property type="entry name" value="WD40"/>
    <property type="match status" value="1"/>
</dbReference>
<feature type="region of interest" description="Disordered" evidence="3">
    <location>
        <begin position="47"/>
        <end position="83"/>
    </location>
</feature>
<evidence type="ECO:0000256" key="1">
    <source>
        <dbReference type="ARBA" id="ARBA00022737"/>
    </source>
</evidence>
<dbReference type="AlphaFoldDB" id="A0A8H3D8C8"/>
<dbReference type="EMBL" id="CAJMWZ010006114">
    <property type="protein sequence ID" value="CAE6515651.1"/>
    <property type="molecule type" value="Genomic_DNA"/>
</dbReference>
<gene>
    <name evidence="5" type="ORF">RDB_LOCUS111576</name>
</gene>
<name>A0A8H3D8C8_9AGAM</name>
<keyword evidence="1" id="KW-0677">Repeat</keyword>
<evidence type="ECO:0000256" key="2">
    <source>
        <dbReference type="PROSITE-ProRule" id="PRU00221"/>
    </source>
</evidence>
<reference evidence="5" key="1">
    <citation type="submission" date="2021-01" db="EMBL/GenBank/DDBJ databases">
        <authorList>
            <person name="Kaushik A."/>
        </authorList>
    </citation>
    <scope>NUCLEOTIDE SEQUENCE</scope>
    <source>
        <strain evidence="5">Type strain: AG8-Rh-89/</strain>
    </source>
</reference>
<evidence type="ECO:0000256" key="3">
    <source>
        <dbReference type="SAM" id="MobiDB-lite"/>
    </source>
</evidence>
<evidence type="ECO:0000313" key="5">
    <source>
        <dbReference type="EMBL" id="CAE6515651.1"/>
    </source>
</evidence>
<dbReference type="InterPro" id="IPR007111">
    <property type="entry name" value="NACHT_NTPase"/>
</dbReference>
<dbReference type="Gene3D" id="2.130.10.10">
    <property type="entry name" value="YVTN repeat-like/Quinoprotein amine dehydrogenase"/>
    <property type="match status" value="1"/>
</dbReference>
<dbReference type="InterPro" id="IPR027417">
    <property type="entry name" value="P-loop_NTPase"/>
</dbReference>
<dbReference type="InterPro" id="IPR001680">
    <property type="entry name" value="WD40_rpt"/>
</dbReference>
<dbReference type="SUPFAM" id="SSF50978">
    <property type="entry name" value="WD40 repeat-like"/>
    <property type="match status" value="1"/>
</dbReference>
<dbReference type="Proteomes" id="UP000663850">
    <property type="component" value="Unassembled WGS sequence"/>
</dbReference>
<evidence type="ECO:0000313" key="6">
    <source>
        <dbReference type="Proteomes" id="UP000663850"/>
    </source>
</evidence>
<comment type="caution">
    <text evidence="5">The sequence shown here is derived from an EMBL/GenBank/DDBJ whole genome shotgun (WGS) entry which is preliminary data.</text>
</comment>
<dbReference type="PANTHER" id="PTHR10039">
    <property type="entry name" value="AMELOGENIN"/>
    <property type="match status" value="1"/>
</dbReference>
<dbReference type="Pfam" id="PF24883">
    <property type="entry name" value="NPHP3_N"/>
    <property type="match status" value="1"/>
</dbReference>
<dbReference type="PROSITE" id="PS50082">
    <property type="entry name" value="WD_REPEATS_2"/>
    <property type="match status" value="1"/>
</dbReference>
<dbReference type="Gene3D" id="3.40.50.300">
    <property type="entry name" value="P-loop containing nucleotide triphosphate hydrolases"/>
    <property type="match status" value="1"/>
</dbReference>
<proteinExistence type="predicted"/>
<feature type="domain" description="NACHT" evidence="4">
    <location>
        <begin position="265"/>
        <end position="410"/>
    </location>
</feature>
<protein>
    <recommendedName>
        <fullName evidence="4">NACHT domain-containing protein</fullName>
    </recommendedName>
</protein>
<dbReference type="InterPro" id="IPR015943">
    <property type="entry name" value="WD40/YVTN_repeat-like_dom_sf"/>
</dbReference>
<sequence length="1159" mass="129931">MLIQPLWIWSRERRPSLSITIMPNGKRLSDFLGVRRSVSFSIKRSRSPASQITTGNTSALNPLTQPAPVNTSQPAPNCHHEKKSTGKAVLTNLAESLGILQQGCGIFAPLVTAAETLQEVLKVIEAKSPDPDGLQDMASDLAQWAALLSAFVEENQPIRMSKQMENLIHVLRREADYLKEPTEGGSTRLDGCEQNTHQLESCHRQVEEALRQLLESLLNGMLLARDALYDSSYADKIERGPCLENTRVMVLDGVRQWIYNLGETKVYWINGMAGTGKTTIAYSVCEELAKNKRLGASFFVSRASSQCQDVSRILPTIAYQLARVSYPYRSTLCRILHEELNVGKRKLSVQFEHLIKSPLRIAADKMPQGLVVVIDALDECADPRTTEMIVDMLCRHASTLPVRFIITSRPHYLITNAIFSKDGGSRSILHLHNVEEQMVRTDIKKYLAISLAQLKPTDGQIEWLTEQAGVLFIYAATLVRYVLATGFGTGSRARLEAVLAPSTMRAIKKDRAIDRLYKAILEGVLQDDEREQHEVDVIERVLWTVVCVKEPVTKQTLAILVQVEYNQVTEALRPLQSVIHVSESTGIVSTLHASFPEFVLDPSRSSFLGWSQETSDQRLAIRCFSIMEQQLRFNICGLKSSYDFDQDIPDIDARVEASISPELFYARRFWAEHLAQTTNCDTLNQYLDLFLEVRLLLWMEVLNLKGWMKHGQVVLMEAKRWLTRNDPFLDDVLEFVVTFTKSQASLSTPHLYISHLPLGPKRSKVRQIYLKRTQGLVRVEGTAAETQQTWPLPPGAVGSSSMGACSQHITLIKVSPDGTKIATASRDGTIFIWDSYTGSVISKLLRRQAGPVTAQVLAFSPDGSLIAAAFRLYSRQIIKIWNVQNGALIVDPITVHRHLSISSICFSPDGARIALTETYDRNRMARHLSTIVVLDLCSGNVLLSLDLPDGTVSVVFSSDNAFVLSLLFDGKIQAWDSYTGTPHTVDSSGCWNPDIKHPWLGPQKGNSENCLGLPRSWLIPRDKYANALLTRYKHENFTAFAQSLAVDGPRVFSGSSCHLLNKTNHTHDEYVVVRAWDIYRNPSDDDYVGLSWDIRSGWVRDRDSRPIIYIPEEWRRIFPLPPNSLAMGPEGNMRVYMAHLLLGNSWAGCYHLEPPNASP</sequence>
<dbReference type="PROSITE" id="PS50294">
    <property type="entry name" value="WD_REPEATS_REGION"/>
    <property type="match status" value="1"/>
</dbReference>
<dbReference type="SMART" id="SM00320">
    <property type="entry name" value="WD40"/>
    <property type="match status" value="3"/>
</dbReference>
<accession>A0A8H3D8C8</accession>